<proteinExistence type="predicted"/>
<protein>
    <submittedName>
        <fullName evidence="1">Uncharacterized protein</fullName>
    </submittedName>
</protein>
<name>A0A7J3Z935_9CREN</name>
<sequence>MLQKYIRKYYSSHSVARRLHYHLKKEGYLWYDDEVYTLKIYRYAKGKIGLEIYNNREVSLAG</sequence>
<organism evidence="1">
    <name type="scientific">Ignisphaera aggregans</name>
    <dbReference type="NCBI Taxonomy" id="334771"/>
    <lineage>
        <taxon>Archaea</taxon>
        <taxon>Thermoproteota</taxon>
        <taxon>Thermoprotei</taxon>
        <taxon>Desulfurococcales</taxon>
        <taxon>Desulfurococcaceae</taxon>
        <taxon>Ignisphaera</taxon>
    </lineage>
</organism>
<evidence type="ECO:0000313" key="1">
    <source>
        <dbReference type="EMBL" id="HHQ50683.1"/>
    </source>
</evidence>
<gene>
    <name evidence="1" type="ORF">ENM66_04965</name>
</gene>
<comment type="caution">
    <text evidence="1">The sequence shown here is derived from an EMBL/GenBank/DDBJ whole genome shotgun (WGS) entry which is preliminary data.</text>
</comment>
<dbReference type="EMBL" id="DRYQ01000074">
    <property type="protein sequence ID" value="HHQ50683.1"/>
    <property type="molecule type" value="Genomic_DNA"/>
</dbReference>
<reference evidence="1" key="1">
    <citation type="journal article" date="2020" name="mSystems">
        <title>Genome- and Community-Level Interaction Insights into Carbon Utilization and Element Cycling Functions of Hydrothermarchaeota in Hydrothermal Sediment.</title>
        <authorList>
            <person name="Zhou Z."/>
            <person name="Liu Y."/>
            <person name="Xu W."/>
            <person name="Pan J."/>
            <person name="Luo Z.H."/>
            <person name="Li M."/>
        </authorList>
    </citation>
    <scope>NUCLEOTIDE SEQUENCE [LARGE SCALE GENOMIC DNA]</scope>
    <source>
        <strain evidence="1">SpSt-1105</strain>
    </source>
</reference>
<accession>A0A7J3Z935</accession>
<dbReference type="AlphaFoldDB" id="A0A7J3Z935"/>